<evidence type="ECO:0000313" key="10">
    <source>
        <dbReference type="EMBL" id="SUZ95004.1"/>
    </source>
</evidence>
<protein>
    <recommendedName>
        <fullName evidence="5">1-(5-phosphoribosyl)-5-[(5-phosphoribosylamino)methylideneamino]imidazole-4-carboxamideisomerase</fullName>
        <ecNumber evidence="5">5.3.1.16</ecNumber>
    </recommendedName>
</protein>
<dbReference type="PANTHER" id="PTHR43090">
    <property type="entry name" value="1-(5-PHOSPHORIBOSYL)-5-[(5-PHOSPHORIBOSYLAMINO)METHYLIDENEAMINO] IMIDAZOLE-4-CARBOXAMIDE ISOMERASE"/>
    <property type="match status" value="1"/>
</dbReference>
<evidence type="ECO:0000256" key="3">
    <source>
        <dbReference type="ARBA" id="ARBA00005133"/>
    </source>
</evidence>
<reference evidence="10" key="1">
    <citation type="submission" date="2018-05" db="EMBL/GenBank/DDBJ databases">
        <authorList>
            <person name="Lanie J.A."/>
            <person name="Ng W.-L."/>
            <person name="Kazmierczak K.M."/>
            <person name="Andrzejewski T.M."/>
            <person name="Davidsen T.M."/>
            <person name="Wayne K.J."/>
            <person name="Tettelin H."/>
            <person name="Glass J.I."/>
            <person name="Rusch D."/>
            <person name="Podicherti R."/>
            <person name="Tsui H.-C.T."/>
            <person name="Winkler M.E."/>
        </authorList>
    </citation>
    <scope>NUCLEOTIDE SEQUENCE</scope>
</reference>
<evidence type="ECO:0000256" key="6">
    <source>
        <dbReference type="ARBA" id="ARBA00022490"/>
    </source>
</evidence>
<evidence type="ECO:0000256" key="4">
    <source>
        <dbReference type="ARBA" id="ARBA00009667"/>
    </source>
</evidence>
<dbReference type="GO" id="GO:0003949">
    <property type="term" value="F:1-(5-phosphoribosyl)-5-[(5-phosphoribosylamino)methylideneamino]imidazole-4-carboxamide isomerase activity"/>
    <property type="evidence" value="ECO:0007669"/>
    <property type="project" value="UniProtKB-EC"/>
</dbReference>
<dbReference type="InterPro" id="IPR011060">
    <property type="entry name" value="RibuloseP-bd_barrel"/>
</dbReference>
<dbReference type="CDD" id="cd04732">
    <property type="entry name" value="HisA"/>
    <property type="match status" value="1"/>
</dbReference>
<comment type="catalytic activity">
    <reaction evidence="1">
        <text>1-(5-phospho-beta-D-ribosyl)-5-[(5-phospho-beta-D-ribosylamino)methylideneamino]imidazole-4-carboxamide = 5-[(5-phospho-1-deoxy-D-ribulos-1-ylimino)methylamino]-1-(5-phospho-beta-D-ribosyl)imidazole-4-carboxamide</text>
        <dbReference type="Rhea" id="RHEA:15469"/>
        <dbReference type="ChEBI" id="CHEBI:58435"/>
        <dbReference type="ChEBI" id="CHEBI:58525"/>
        <dbReference type="EC" id="5.3.1.16"/>
    </reaction>
</comment>
<dbReference type="UniPathway" id="UPA00031">
    <property type="reaction ID" value="UER00009"/>
</dbReference>
<dbReference type="InterPro" id="IPR013785">
    <property type="entry name" value="Aldolase_TIM"/>
</dbReference>
<evidence type="ECO:0000256" key="7">
    <source>
        <dbReference type="ARBA" id="ARBA00022605"/>
    </source>
</evidence>
<dbReference type="InterPro" id="IPR044524">
    <property type="entry name" value="Isoase_HisA-like"/>
</dbReference>
<dbReference type="InterPro" id="IPR006063">
    <property type="entry name" value="HisA_bact_arch"/>
</dbReference>
<evidence type="ECO:0000256" key="8">
    <source>
        <dbReference type="ARBA" id="ARBA00023102"/>
    </source>
</evidence>
<dbReference type="NCBIfam" id="NF010112">
    <property type="entry name" value="PRK13585.1"/>
    <property type="match status" value="1"/>
</dbReference>
<dbReference type="EC" id="5.3.1.16" evidence="5"/>
<dbReference type="Pfam" id="PF00977">
    <property type="entry name" value="His_biosynth"/>
    <property type="match status" value="1"/>
</dbReference>
<dbReference type="AlphaFoldDB" id="A0A381RUW0"/>
<evidence type="ECO:0000256" key="9">
    <source>
        <dbReference type="ARBA" id="ARBA00023235"/>
    </source>
</evidence>
<dbReference type="NCBIfam" id="TIGR00007">
    <property type="entry name" value="1-(5-phosphoribosyl)-5-[(5-phosphoribosylamino)methylideneamino]imidazole-4-carboxamide isomerase"/>
    <property type="match status" value="1"/>
</dbReference>
<keyword evidence="7" id="KW-0028">Amino-acid biosynthesis</keyword>
<dbReference type="Gene3D" id="3.20.20.70">
    <property type="entry name" value="Aldolase class I"/>
    <property type="match status" value="1"/>
</dbReference>
<keyword evidence="8" id="KW-0368">Histidine biosynthesis</keyword>
<gene>
    <name evidence="10" type="ORF">METZ01_LOCUS47858</name>
</gene>
<comment type="similarity">
    <text evidence="4">Belongs to the HisA/HisF family.</text>
</comment>
<sequence>MLLIPAIDLKNGFCVRLLQGESDKETVYSNDPAAMAVTFEEAGAKRLHLVDLDGAFQGEGANISSIRSILKNVSIPVQIGGGLRTEEDIDRMLALGVSAVIVGTMAVKHPDVLEKLLKKYTDEQIILGIDARNRKVSIEGWKESTEIQDVKFALRWKNSGIKRVVFTDISRDGMLSGPNLAALREMAEHTGLKIVASGGISSMEDLEQLKTLEPYGVDQVISGKAIYEGKIDLRKVFKCLQSE</sequence>
<dbReference type="FunFam" id="3.20.20.70:FF:000009">
    <property type="entry name" value="1-(5-phosphoribosyl)-5-[(5-phosphoribosylamino)methylideneamino] imidazole-4-carboxamide isomerase"/>
    <property type="match status" value="1"/>
</dbReference>
<organism evidence="10">
    <name type="scientific">marine metagenome</name>
    <dbReference type="NCBI Taxonomy" id="408172"/>
    <lineage>
        <taxon>unclassified sequences</taxon>
        <taxon>metagenomes</taxon>
        <taxon>ecological metagenomes</taxon>
    </lineage>
</organism>
<name>A0A381RUW0_9ZZZZ</name>
<dbReference type="GO" id="GO:0000105">
    <property type="term" value="P:L-histidine biosynthetic process"/>
    <property type="evidence" value="ECO:0007669"/>
    <property type="project" value="UniProtKB-UniPathway"/>
</dbReference>
<evidence type="ECO:0000256" key="5">
    <source>
        <dbReference type="ARBA" id="ARBA00012550"/>
    </source>
</evidence>
<dbReference type="HAMAP" id="MF_01014">
    <property type="entry name" value="HisA"/>
    <property type="match status" value="1"/>
</dbReference>
<accession>A0A381RUW0</accession>
<comment type="pathway">
    <text evidence="3">Amino-acid biosynthesis; L-histidine biosynthesis; L-histidine from 5-phospho-alpha-D-ribose 1-diphosphate: step 4/9.</text>
</comment>
<dbReference type="SUPFAM" id="SSF51366">
    <property type="entry name" value="Ribulose-phoshate binding barrel"/>
    <property type="match status" value="1"/>
</dbReference>
<dbReference type="GO" id="GO:0005737">
    <property type="term" value="C:cytoplasm"/>
    <property type="evidence" value="ECO:0007669"/>
    <property type="project" value="UniProtKB-SubCell"/>
</dbReference>
<keyword evidence="6" id="KW-0963">Cytoplasm</keyword>
<dbReference type="GO" id="GO:0000162">
    <property type="term" value="P:L-tryptophan biosynthetic process"/>
    <property type="evidence" value="ECO:0007669"/>
    <property type="project" value="TreeGrafter"/>
</dbReference>
<proteinExistence type="inferred from homology"/>
<evidence type="ECO:0000256" key="2">
    <source>
        <dbReference type="ARBA" id="ARBA00004496"/>
    </source>
</evidence>
<comment type="subcellular location">
    <subcellularLocation>
        <location evidence="2">Cytoplasm</location>
    </subcellularLocation>
</comment>
<dbReference type="InterPro" id="IPR023016">
    <property type="entry name" value="HisA/PriA"/>
</dbReference>
<dbReference type="EMBL" id="UINC01002286">
    <property type="protein sequence ID" value="SUZ95004.1"/>
    <property type="molecule type" value="Genomic_DNA"/>
</dbReference>
<dbReference type="InterPro" id="IPR006062">
    <property type="entry name" value="His_biosynth"/>
</dbReference>
<keyword evidence="9" id="KW-0413">Isomerase</keyword>
<evidence type="ECO:0000256" key="1">
    <source>
        <dbReference type="ARBA" id="ARBA00000901"/>
    </source>
</evidence>
<dbReference type="PANTHER" id="PTHR43090:SF2">
    <property type="entry name" value="1-(5-PHOSPHORIBOSYL)-5-[(5-PHOSPHORIBOSYLAMINO)METHYLIDENEAMINO] IMIDAZOLE-4-CARBOXAMIDE ISOMERASE"/>
    <property type="match status" value="1"/>
</dbReference>